<keyword evidence="3 10" id="KW-0808">Transferase</keyword>
<dbReference type="PANTHER" id="PTHR22926">
    <property type="entry name" value="PHOSPHO-N-ACETYLMURAMOYL-PENTAPEPTIDE-TRANSFERASE"/>
    <property type="match status" value="1"/>
</dbReference>
<keyword evidence="7" id="KW-0479">Metal-binding</keyword>
<feature type="transmembrane region" description="Helical" evidence="9">
    <location>
        <begin position="80"/>
        <end position="96"/>
    </location>
</feature>
<dbReference type="CDD" id="cd06853">
    <property type="entry name" value="GT_WecA_like"/>
    <property type="match status" value="1"/>
</dbReference>
<feature type="transmembrane region" description="Helical" evidence="9">
    <location>
        <begin position="244"/>
        <end position="269"/>
    </location>
</feature>
<feature type="transmembrane region" description="Helical" evidence="9">
    <location>
        <begin position="57"/>
        <end position="74"/>
    </location>
</feature>
<feature type="transmembrane region" description="Helical" evidence="9">
    <location>
        <begin position="6"/>
        <end position="26"/>
    </location>
</feature>
<feature type="transmembrane region" description="Helical" evidence="9">
    <location>
        <begin position="300"/>
        <end position="320"/>
    </location>
</feature>
<dbReference type="RefSeq" id="WP_256303680.1">
    <property type="nucleotide sequence ID" value="NZ_JANFYS010000011.1"/>
</dbReference>
<feature type="transmembrane region" description="Helical" evidence="9">
    <location>
        <begin position="108"/>
        <end position="128"/>
    </location>
</feature>
<dbReference type="GO" id="GO:0005886">
    <property type="term" value="C:plasma membrane"/>
    <property type="evidence" value="ECO:0007669"/>
    <property type="project" value="UniProtKB-SubCell"/>
</dbReference>
<reference evidence="10" key="1">
    <citation type="submission" date="2022-06" db="EMBL/GenBank/DDBJ databases">
        <title>Isolation of gut microbiota from human fecal samples.</title>
        <authorList>
            <person name="Pamer E.G."/>
            <person name="Barat B."/>
            <person name="Waligurski E."/>
            <person name="Medina S."/>
            <person name="Paddock L."/>
            <person name="Mostad J."/>
        </authorList>
    </citation>
    <scope>NUCLEOTIDE SEQUENCE</scope>
    <source>
        <strain evidence="10">DFI.9.91</strain>
    </source>
</reference>
<feature type="compositionally biased region" description="Basic and acidic residues" evidence="8">
    <location>
        <begin position="352"/>
        <end position="373"/>
    </location>
</feature>
<evidence type="ECO:0000256" key="8">
    <source>
        <dbReference type="SAM" id="MobiDB-lite"/>
    </source>
</evidence>
<keyword evidence="5 9" id="KW-1133">Transmembrane helix</keyword>
<feature type="binding site" evidence="7">
    <location>
        <position position="163"/>
    </location>
    <ligand>
        <name>Mg(2+)</name>
        <dbReference type="ChEBI" id="CHEBI:18420"/>
    </ligand>
</feature>
<keyword evidence="2" id="KW-1003">Cell membrane</keyword>
<dbReference type="EMBL" id="JANFYS010000011">
    <property type="protein sequence ID" value="MCQ4770168.1"/>
    <property type="molecule type" value="Genomic_DNA"/>
</dbReference>
<dbReference type="GO" id="GO:0016780">
    <property type="term" value="F:phosphotransferase activity, for other substituted phosphate groups"/>
    <property type="evidence" value="ECO:0007669"/>
    <property type="project" value="InterPro"/>
</dbReference>
<dbReference type="Pfam" id="PF00953">
    <property type="entry name" value="Glycos_transf_4"/>
    <property type="match status" value="1"/>
</dbReference>
<evidence type="ECO:0000256" key="2">
    <source>
        <dbReference type="ARBA" id="ARBA00022475"/>
    </source>
</evidence>
<feature type="transmembrane region" description="Helical" evidence="9">
    <location>
        <begin position="326"/>
        <end position="345"/>
    </location>
</feature>
<feature type="binding site" evidence="7">
    <location>
        <position position="223"/>
    </location>
    <ligand>
        <name>Mg(2+)</name>
        <dbReference type="ChEBI" id="CHEBI:18420"/>
    </ligand>
</feature>
<feature type="transmembrane region" description="Helical" evidence="9">
    <location>
        <begin position="170"/>
        <end position="189"/>
    </location>
</feature>
<gene>
    <name evidence="10" type="ORF">NE579_06765</name>
</gene>
<comment type="cofactor">
    <cofactor evidence="7">
        <name>Mg(2+)</name>
        <dbReference type="ChEBI" id="CHEBI:18420"/>
    </cofactor>
</comment>
<protein>
    <submittedName>
        <fullName evidence="10">Undecaprenyl/decaprenyl-phosphate alpha-N-acetylglucosaminyl 1-phosphate transferase</fullName>
    </submittedName>
</protein>
<dbReference type="InterPro" id="IPR018480">
    <property type="entry name" value="PNAcMuramoyl-5peptid_Trfase_CS"/>
</dbReference>
<dbReference type="PROSITE" id="PS01348">
    <property type="entry name" value="MRAY_2"/>
    <property type="match status" value="1"/>
</dbReference>
<proteinExistence type="predicted"/>
<evidence type="ECO:0000256" key="5">
    <source>
        <dbReference type="ARBA" id="ARBA00022989"/>
    </source>
</evidence>
<dbReference type="GO" id="GO:0071555">
    <property type="term" value="P:cell wall organization"/>
    <property type="evidence" value="ECO:0007669"/>
    <property type="project" value="TreeGrafter"/>
</dbReference>
<sequence length="373" mass="39546">MPLTELSFLGLVATALITALLISFVATPVVKSLAQKVGAVDVPKDGRRMHDHPIPRMGGLAIFLGFTLAVLVFADLTRQLQGMLLGAVIIVVLGIFDDIYALRASFKFVVQIIAALVAVLYGGNVISVLSNPNIFSSNPWWVLGPLAIPVTVLWIVAITNAVNLIDGLDGLAVGVSTISSMTLLVIALTVADWEVAVLMGALAGACIGFMPYNLNPAKIFMGDTGSTFLGFVLAVVSIQGLFKFYTIISFAVPFLMLGLPIFDTAFAFIRRIAHGQNPMSPDRSHVHHRLIDMGFNQKQAVAVLYVISAILGLSAVVLTTSGALKAMMLLLALCAAGAVSARLFWGNNNGKNHPDEPGKNTPEAKPDGGEDKP</sequence>
<organism evidence="10 11">
    <name type="scientific">Intestinimonas massiliensis</name>
    <name type="common">ex Afouda et al. 2020</name>
    <dbReference type="NCBI Taxonomy" id="1673721"/>
    <lineage>
        <taxon>Bacteria</taxon>
        <taxon>Bacillati</taxon>
        <taxon>Bacillota</taxon>
        <taxon>Clostridia</taxon>
        <taxon>Eubacteriales</taxon>
        <taxon>Intestinimonas</taxon>
    </lineage>
</organism>
<feature type="transmembrane region" description="Helical" evidence="9">
    <location>
        <begin position="140"/>
        <end position="158"/>
    </location>
</feature>
<evidence type="ECO:0000256" key="1">
    <source>
        <dbReference type="ARBA" id="ARBA00004651"/>
    </source>
</evidence>
<keyword evidence="7" id="KW-0460">Magnesium</keyword>
<accession>A0AAW5JLE7</accession>
<evidence type="ECO:0000256" key="9">
    <source>
        <dbReference type="SAM" id="Phobius"/>
    </source>
</evidence>
<feature type="region of interest" description="Disordered" evidence="8">
    <location>
        <begin position="350"/>
        <end position="373"/>
    </location>
</feature>
<dbReference type="AlphaFoldDB" id="A0AAW5JLE7"/>
<feature type="transmembrane region" description="Helical" evidence="9">
    <location>
        <begin position="195"/>
        <end position="212"/>
    </location>
</feature>
<evidence type="ECO:0000313" key="11">
    <source>
        <dbReference type="Proteomes" id="UP001204562"/>
    </source>
</evidence>
<name>A0AAW5JLE7_9FIRM</name>
<evidence type="ECO:0000256" key="4">
    <source>
        <dbReference type="ARBA" id="ARBA00022692"/>
    </source>
</evidence>
<evidence type="ECO:0000256" key="3">
    <source>
        <dbReference type="ARBA" id="ARBA00022679"/>
    </source>
</evidence>
<dbReference type="GO" id="GO:0044038">
    <property type="term" value="P:cell wall macromolecule biosynthetic process"/>
    <property type="evidence" value="ECO:0007669"/>
    <property type="project" value="TreeGrafter"/>
</dbReference>
<comment type="subcellular location">
    <subcellularLocation>
        <location evidence="1">Cell membrane</location>
        <topology evidence="1">Multi-pass membrane protein</topology>
    </subcellularLocation>
</comment>
<evidence type="ECO:0000313" key="10">
    <source>
        <dbReference type="EMBL" id="MCQ4770168.1"/>
    </source>
</evidence>
<comment type="caution">
    <text evidence="10">The sequence shown here is derived from an EMBL/GenBank/DDBJ whole genome shotgun (WGS) entry which is preliminary data.</text>
</comment>
<evidence type="ECO:0000256" key="7">
    <source>
        <dbReference type="PIRSR" id="PIRSR600715-1"/>
    </source>
</evidence>
<dbReference type="PANTHER" id="PTHR22926:SF3">
    <property type="entry name" value="UNDECAPRENYL-PHOSPHATE ALPHA-N-ACETYLGLUCOSAMINYL 1-PHOSPHATE TRANSFERASE"/>
    <property type="match status" value="1"/>
</dbReference>
<keyword evidence="6 9" id="KW-0472">Membrane</keyword>
<dbReference type="GO" id="GO:0046872">
    <property type="term" value="F:metal ion binding"/>
    <property type="evidence" value="ECO:0007669"/>
    <property type="project" value="UniProtKB-KW"/>
</dbReference>
<dbReference type="GO" id="GO:0009103">
    <property type="term" value="P:lipopolysaccharide biosynthetic process"/>
    <property type="evidence" value="ECO:0007669"/>
    <property type="project" value="TreeGrafter"/>
</dbReference>
<keyword evidence="4 9" id="KW-0812">Transmembrane</keyword>
<dbReference type="InterPro" id="IPR000715">
    <property type="entry name" value="Glycosyl_transferase_4"/>
</dbReference>
<dbReference type="Proteomes" id="UP001204562">
    <property type="component" value="Unassembled WGS sequence"/>
</dbReference>
<evidence type="ECO:0000256" key="6">
    <source>
        <dbReference type="ARBA" id="ARBA00023136"/>
    </source>
</evidence>
<feature type="transmembrane region" description="Helical" evidence="9">
    <location>
        <begin position="219"/>
        <end position="238"/>
    </location>
</feature>